<proteinExistence type="inferred from homology"/>
<dbReference type="Gene3D" id="1.20.120.80">
    <property type="entry name" value="Cytochrome c oxidase, subunit III, four-helix bundle"/>
    <property type="match status" value="1"/>
</dbReference>
<feature type="transmembrane region" description="Helical" evidence="9">
    <location>
        <begin position="41"/>
        <end position="58"/>
    </location>
</feature>
<sequence length="261" mass="29727">MKLGFHPFHMVSMSPWPLFLSVSIFTEMVGLYVWLQGSSCVFALLSLLSLLISLYCWLRDVIRESTYQGFHTLSVVNGIRMGVIMFIASEVMFFFSLFFGVFFISLNPDISLGSMFPPLGVQPLSFMGVPFLNTMILLSSGVSLTWAHHSLMEGNKFHSIEGMVVTILLGVIFMTLQVVEYFESPFSIADSAYGSIFYVSTGFHGIHVMLGLVMLTISLSRLIQDHFSMKHMLGFEASAWYWHFVDVVWMFLFISIYWWMG</sequence>
<dbReference type="CDD" id="cd01665">
    <property type="entry name" value="Cyt_c_Oxidase_III"/>
    <property type="match status" value="1"/>
</dbReference>
<comment type="subcellular location">
    <subcellularLocation>
        <location evidence="1">Membrane</location>
        <topology evidence="1">Multi-pass membrane protein</topology>
    </subcellularLocation>
</comment>
<dbReference type="GO" id="GO:0004129">
    <property type="term" value="F:cytochrome-c oxidase activity"/>
    <property type="evidence" value="ECO:0007669"/>
    <property type="project" value="InterPro"/>
</dbReference>
<dbReference type="PANTHER" id="PTHR11403:SF7">
    <property type="entry name" value="CYTOCHROME C OXIDASE SUBUNIT 3"/>
    <property type="match status" value="1"/>
</dbReference>
<evidence type="ECO:0000256" key="1">
    <source>
        <dbReference type="ARBA" id="ARBA00004141"/>
    </source>
</evidence>
<keyword evidence="8 11" id="KW-0496">Mitochondrion</keyword>
<keyword evidence="5" id="KW-1278">Translocase</keyword>
<evidence type="ECO:0000256" key="4">
    <source>
        <dbReference type="ARBA" id="ARBA00022692"/>
    </source>
</evidence>
<geneLocation type="mitochondrion" evidence="11"/>
<feature type="transmembrane region" description="Helical" evidence="9">
    <location>
        <begin position="159"/>
        <end position="176"/>
    </location>
</feature>
<dbReference type="InterPro" id="IPR013833">
    <property type="entry name" value="Cyt_c_oxidase_su3_a-hlx"/>
</dbReference>
<evidence type="ECO:0000256" key="5">
    <source>
        <dbReference type="ARBA" id="ARBA00022967"/>
    </source>
</evidence>
<evidence type="ECO:0000256" key="9">
    <source>
        <dbReference type="SAM" id="Phobius"/>
    </source>
</evidence>
<feature type="domain" description="Heme-copper oxidase subunit III family profile" evidence="10">
    <location>
        <begin position="4"/>
        <end position="261"/>
    </location>
</feature>
<dbReference type="InterPro" id="IPR024791">
    <property type="entry name" value="Cyt_c/ubiquinol_Oxase_su3"/>
</dbReference>
<feature type="transmembrane region" description="Helical" evidence="9">
    <location>
        <begin position="240"/>
        <end position="260"/>
    </location>
</feature>
<organism evidence="11">
    <name type="scientific">Haematopinus quadripertusus</name>
    <dbReference type="NCBI Taxonomy" id="1453187"/>
    <lineage>
        <taxon>Eukaryota</taxon>
        <taxon>Metazoa</taxon>
        <taxon>Ecdysozoa</taxon>
        <taxon>Arthropoda</taxon>
        <taxon>Hexapoda</taxon>
        <taxon>Insecta</taxon>
        <taxon>Pterygota</taxon>
        <taxon>Neoptera</taxon>
        <taxon>Paraneoptera</taxon>
        <taxon>Psocodea</taxon>
        <taxon>Troctomorpha</taxon>
        <taxon>Phthiraptera</taxon>
        <taxon>Anoplura</taxon>
        <taxon>Haematopinidae</taxon>
        <taxon>Haematopinus</taxon>
    </lineage>
</organism>
<feature type="transmembrane region" description="Helical" evidence="9">
    <location>
        <begin position="196"/>
        <end position="219"/>
    </location>
</feature>
<keyword evidence="6 9" id="KW-1133">Transmembrane helix</keyword>
<dbReference type="GO" id="GO:0005739">
    <property type="term" value="C:mitochondrion"/>
    <property type="evidence" value="ECO:0007669"/>
    <property type="project" value="TreeGrafter"/>
</dbReference>
<comment type="similarity">
    <text evidence="2 8">Belongs to the cytochrome c oxidase subunit 3 family.</text>
</comment>
<keyword evidence="4 8" id="KW-0812">Transmembrane</keyword>
<dbReference type="Gene3D" id="1.10.287.70">
    <property type="match status" value="1"/>
</dbReference>
<evidence type="ECO:0000259" key="10">
    <source>
        <dbReference type="PROSITE" id="PS50253"/>
    </source>
</evidence>
<dbReference type="PANTHER" id="PTHR11403">
    <property type="entry name" value="CYTOCHROME C OXIDASE SUBUNIT III"/>
    <property type="match status" value="1"/>
</dbReference>
<gene>
    <name evidence="11" type="primary">COX3</name>
</gene>
<evidence type="ECO:0000256" key="8">
    <source>
        <dbReference type="RuleBase" id="RU003375"/>
    </source>
</evidence>
<keyword evidence="7 9" id="KW-0472">Membrane</keyword>
<accession>A0AAU7YRE7</accession>
<dbReference type="SUPFAM" id="SSF81452">
    <property type="entry name" value="Cytochrome c oxidase subunit III-like"/>
    <property type="match status" value="1"/>
</dbReference>
<evidence type="ECO:0000256" key="2">
    <source>
        <dbReference type="ARBA" id="ARBA00010581"/>
    </source>
</evidence>
<dbReference type="GO" id="GO:0006123">
    <property type="term" value="P:mitochondrial electron transport, cytochrome c to oxygen"/>
    <property type="evidence" value="ECO:0007669"/>
    <property type="project" value="TreeGrafter"/>
</dbReference>
<feature type="transmembrane region" description="Helical" evidence="9">
    <location>
        <begin position="79"/>
        <end position="104"/>
    </location>
</feature>
<feature type="transmembrane region" description="Helical" evidence="9">
    <location>
        <begin position="124"/>
        <end position="147"/>
    </location>
</feature>
<dbReference type="EMBL" id="PP624344">
    <property type="protein sequence ID" value="XCA88830.1"/>
    <property type="molecule type" value="Genomic_DNA"/>
</dbReference>
<reference evidence="11" key="1">
    <citation type="submission" date="2024-03" db="EMBL/GenBank/DDBJ databases">
        <authorList>
            <person name="Li R."/>
            <person name="Liu Gh."/>
        </authorList>
    </citation>
    <scope>NUCLEOTIDE SEQUENCE</scope>
</reference>
<dbReference type="InterPro" id="IPR033945">
    <property type="entry name" value="Cyt_c_oxase_su3_dom"/>
</dbReference>
<evidence type="ECO:0000313" key="11">
    <source>
        <dbReference type="EMBL" id="XCA88830.1"/>
    </source>
</evidence>
<dbReference type="InterPro" id="IPR000298">
    <property type="entry name" value="Cyt_c_oxidase-like_su3"/>
</dbReference>
<dbReference type="InterPro" id="IPR035973">
    <property type="entry name" value="Cyt_c_oxidase_su3-like_sf"/>
</dbReference>
<feature type="transmembrane region" description="Helical" evidence="9">
    <location>
        <begin position="16"/>
        <end position="35"/>
    </location>
</feature>
<protein>
    <recommendedName>
        <fullName evidence="3 8">Cytochrome c oxidase subunit 3</fullName>
    </recommendedName>
</protein>
<dbReference type="AlphaFoldDB" id="A0AAU7YRE7"/>
<comment type="function">
    <text evidence="8">Component of the cytochrome c oxidase, the last enzyme in the mitochondrial electron transport chain which drives oxidative phosphorylation. The respiratory chain contains 3 multisubunit complexes succinate dehydrogenase (complex II, CII), ubiquinol-cytochrome c oxidoreductase (cytochrome b-c1 complex, complex III, CIII) and cytochrome c oxidase (complex IV, CIV), that cooperate to transfer electrons derived from NADH and succinate to molecular oxygen, creating an electrochemical gradient over the inner membrane that drives transmembrane transport and the ATP synthase. Cytochrome c oxidase is the component of the respiratory chain that catalyzes the reduction of oxygen to water. Electrons originating from reduced cytochrome c in the intermembrane space (IMS) are transferred via the dinuclear copper A center (CU(A)) of subunit 2 and heme A of subunit 1 to the active site in subunit 1, a binuclear center (BNC) formed by heme A3 and copper B (CU(B)). The BNC reduces molecular oxygen to 2 water molecules using 4 electrons from cytochrome c in the IMS and 4 protons from the mitochondrial matrix.</text>
</comment>
<name>A0AAU7YRE7_9NEOP</name>
<evidence type="ECO:0000256" key="7">
    <source>
        <dbReference type="ARBA" id="ARBA00023136"/>
    </source>
</evidence>
<evidence type="ECO:0000256" key="3">
    <source>
        <dbReference type="ARBA" id="ARBA00015944"/>
    </source>
</evidence>
<dbReference type="PROSITE" id="PS50253">
    <property type="entry name" value="COX3"/>
    <property type="match status" value="1"/>
</dbReference>
<evidence type="ECO:0000256" key="6">
    <source>
        <dbReference type="ARBA" id="ARBA00022989"/>
    </source>
</evidence>
<dbReference type="GO" id="GO:0016020">
    <property type="term" value="C:membrane"/>
    <property type="evidence" value="ECO:0007669"/>
    <property type="project" value="UniProtKB-SubCell"/>
</dbReference>
<dbReference type="Pfam" id="PF00510">
    <property type="entry name" value="COX3"/>
    <property type="match status" value="1"/>
</dbReference>